<keyword evidence="1" id="KW-0472">Membrane</keyword>
<comment type="caution">
    <text evidence="3">The sequence shown here is derived from an EMBL/GenBank/DDBJ whole genome shotgun (WGS) entry which is preliminary data.</text>
</comment>
<accession>A0AA90Z2Y0</accession>
<evidence type="ECO:0000313" key="4">
    <source>
        <dbReference type="Proteomes" id="UP000597886"/>
    </source>
</evidence>
<feature type="transmembrane region" description="Helical" evidence="1">
    <location>
        <begin position="278"/>
        <end position="295"/>
    </location>
</feature>
<name>A0AA90Z2Y0_9RHOB</name>
<dbReference type="Gene3D" id="3.40.50.410">
    <property type="entry name" value="von Willebrand factor, type A domain"/>
    <property type="match status" value="1"/>
</dbReference>
<gene>
    <name evidence="3" type="ORF">GS634_16075</name>
</gene>
<feature type="domain" description="VWFA" evidence="2">
    <location>
        <begin position="93"/>
        <end position="258"/>
    </location>
</feature>
<dbReference type="EMBL" id="WVRA01000006">
    <property type="protein sequence ID" value="NOE19641.1"/>
    <property type="molecule type" value="Genomic_DNA"/>
</dbReference>
<dbReference type="SMART" id="SM00327">
    <property type="entry name" value="VWA"/>
    <property type="match status" value="1"/>
</dbReference>
<evidence type="ECO:0000259" key="2">
    <source>
        <dbReference type="SMART" id="SM00327"/>
    </source>
</evidence>
<dbReference type="Pfam" id="PF13519">
    <property type="entry name" value="VWA_2"/>
    <property type="match status" value="1"/>
</dbReference>
<protein>
    <submittedName>
        <fullName evidence="3">VWA domain-containing protein</fullName>
    </submittedName>
</protein>
<dbReference type="Proteomes" id="UP000597886">
    <property type="component" value="Unassembled WGS sequence"/>
</dbReference>
<dbReference type="InterPro" id="IPR036465">
    <property type="entry name" value="vWFA_dom_sf"/>
</dbReference>
<reference evidence="3" key="1">
    <citation type="submission" date="2019-12" db="EMBL/GenBank/DDBJ databases">
        <title>Ruegeria JWLKs population differentiation of coral mucus and skeleton niches.</title>
        <authorList>
            <person name="Luo D."/>
        </authorList>
    </citation>
    <scope>NUCLEOTIDE SEQUENCE</scope>
    <source>
        <strain evidence="3">HKCCD6181</strain>
    </source>
</reference>
<proteinExistence type="predicted"/>
<dbReference type="AlphaFoldDB" id="A0AA90Z2Y0"/>
<feature type="transmembrane region" description="Helical" evidence="1">
    <location>
        <begin position="65"/>
        <end position="83"/>
    </location>
</feature>
<dbReference type="SUPFAM" id="SSF53300">
    <property type="entry name" value="vWA-like"/>
    <property type="match status" value="1"/>
</dbReference>
<organism evidence="3 4">
    <name type="scientific">Ruegeria atlantica</name>
    <dbReference type="NCBI Taxonomy" id="81569"/>
    <lineage>
        <taxon>Bacteria</taxon>
        <taxon>Pseudomonadati</taxon>
        <taxon>Pseudomonadota</taxon>
        <taxon>Alphaproteobacteria</taxon>
        <taxon>Rhodobacterales</taxon>
        <taxon>Roseobacteraceae</taxon>
        <taxon>Ruegeria</taxon>
    </lineage>
</organism>
<keyword evidence="1" id="KW-1133">Transmembrane helix</keyword>
<keyword evidence="1" id="KW-0812">Transmembrane</keyword>
<sequence>MIEMDVTLLRPVWGLLLPAICGAGWWLLSRAGGFGAWDKITDPQLVQAMAAIGRIEGGSFPLKPAALLLTAGIVAIALTGPAIERRDAQTYRNLDGVLFLVDASNSVAEDDRWPQLLSMGRLGVSALGSRPGGIIVYAGDAYVATDMTTDHRQLGQTLSLIDGQTVPDKGSRPERALALALKRMEEAGILAGDVVLFTDGDGLGSPSLQQVASLAARGVRVSLVSGHPTTAQIQTHAALGGGAVFTLGQSDDLANWLADDAATRLIRADYPVLFWHDLGRYMLYFALLPLLFLFWREGA</sequence>
<evidence type="ECO:0000313" key="3">
    <source>
        <dbReference type="EMBL" id="NOE19641.1"/>
    </source>
</evidence>
<dbReference type="InterPro" id="IPR002035">
    <property type="entry name" value="VWF_A"/>
</dbReference>
<dbReference type="RefSeq" id="WP_171331220.1">
    <property type="nucleotide sequence ID" value="NZ_WVRA01000006.1"/>
</dbReference>
<feature type="transmembrane region" description="Helical" evidence="1">
    <location>
        <begin position="12"/>
        <end position="28"/>
    </location>
</feature>
<evidence type="ECO:0000256" key="1">
    <source>
        <dbReference type="SAM" id="Phobius"/>
    </source>
</evidence>